<dbReference type="EMBL" id="JAOWKX010000001">
    <property type="protein sequence ID" value="MCV2883371.1"/>
    <property type="molecule type" value="Genomic_DNA"/>
</dbReference>
<gene>
    <name evidence="1" type="ORF">OE749_01500</name>
</gene>
<dbReference type="RefSeq" id="WP_263710571.1">
    <property type="nucleotide sequence ID" value="NZ_JAOWKX010000001.1"/>
</dbReference>
<accession>A0ABT3A3V3</accession>
<dbReference type="Proteomes" id="UP001652504">
    <property type="component" value="Unassembled WGS sequence"/>
</dbReference>
<name>A0ABT3A3V3_9ALTE</name>
<proteinExistence type="predicted"/>
<protein>
    <submittedName>
        <fullName evidence="1">Uncharacterized protein</fullName>
    </submittedName>
</protein>
<sequence>MVVHTDDSKRQFHFRTRHGEISMEVHGNIVVGRFSGAISSNLTSKLASAITDLLAPLQGTPWGYLSISNLAEGATPDAEQGLIDALMVGFKMGVVCSAYIIHSPVAVAQMDRVRKACGATDDIRDHLFSDEKSAREYLNEKIRAYENAQRQTG</sequence>
<organism evidence="1 2">
    <name type="scientific">Fluctibacter corallii</name>
    <dbReference type="NCBI Taxonomy" id="2984329"/>
    <lineage>
        <taxon>Bacteria</taxon>
        <taxon>Pseudomonadati</taxon>
        <taxon>Pseudomonadota</taxon>
        <taxon>Gammaproteobacteria</taxon>
        <taxon>Alteromonadales</taxon>
        <taxon>Alteromonadaceae</taxon>
        <taxon>Fluctibacter</taxon>
    </lineage>
</organism>
<comment type="caution">
    <text evidence="1">The sequence shown here is derived from an EMBL/GenBank/DDBJ whole genome shotgun (WGS) entry which is preliminary data.</text>
</comment>
<evidence type="ECO:0000313" key="2">
    <source>
        <dbReference type="Proteomes" id="UP001652504"/>
    </source>
</evidence>
<evidence type="ECO:0000313" key="1">
    <source>
        <dbReference type="EMBL" id="MCV2883371.1"/>
    </source>
</evidence>
<keyword evidence="2" id="KW-1185">Reference proteome</keyword>
<reference evidence="1 2" key="1">
    <citation type="submission" date="2022-10" db="EMBL/GenBank/DDBJ databases">
        <title>Aestuariibacter sp. AA17 isolated from Montipora capitata coral fragment.</title>
        <authorList>
            <person name="Emsley S.A."/>
            <person name="Pfannmuller K.M."/>
            <person name="Loughran R.M."/>
            <person name="Shlafstein M."/>
            <person name="Papke E."/>
            <person name="Saw J.H."/>
            <person name="Ushijima B."/>
            <person name="Videau P."/>
        </authorList>
    </citation>
    <scope>NUCLEOTIDE SEQUENCE [LARGE SCALE GENOMIC DNA]</scope>
    <source>
        <strain evidence="1 2">AA17</strain>
    </source>
</reference>